<evidence type="ECO:0000259" key="5">
    <source>
        <dbReference type="Pfam" id="PF08547"/>
    </source>
</evidence>
<dbReference type="GO" id="GO:0006120">
    <property type="term" value="P:mitochondrial electron transport, NADH to ubiquinone"/>
    <property type="evidence" value="ECO:0007669"/>
    <property type="project" value="TreeGrafter"/>
</dbReference>
<dbReference type="SUPFAM" id="SSF49785">
    <property type="entry name" value="Galactose-binding domain-like"/>
    <property type="match status" value="1"/>
</dbReference>
<name>A0AA39F7H4_9HYME</name>
<organism evidence="6 7">
    <name type="scientific">Microctonus aethiopoides</name>
    <dbReference type="NCBI Taxonomy" id="144406"/>
    <lineage>
        <taxon>Eukaryota</taxon>
        <taxon>Metazoa</taxon>
        <taxon>Ecdysozoa</taxon>
        <taxon>Arthropoda</taxon>
        <taxon>Hexapoda</taxon>
        <taxon>Insecta</taxon>
        <taxon>Pterygota</taxon>
        <taxon>Neoptera</taxon>
        <taxon>Endopterygota</taxon>
        <taxon>Hymenoptera</taxon>
        <taxon>Apocrita</taxon>
        <taxon>Ichneumonoidea</taxon>
        <taxon>Braconidae</taxon>
        <taxon>Euphorinae</taxon>
        <taxon>Microctonus</taxon>
    </lineage>
</organism>
<feature type="domain" description="NADH:ubiquinone oxidoreductase intermediate-associated protein 30" evidence="5">
    <location>
        <begin position="102"/>
        <end position="271"/>
    </location>
</feature>
<dbReference type="AlphaFoldDB" id="A0AA39F7H4"/>
<accession>A0AA39F7H4</accession>
<dbReference type="PANTHER" id="PTHR13194:SF18">
    <property type="entry name" value="COMPLEX I INTERMEDIATE-ASSOCIATED PROTEIN 30, MITOCHONDRIAL"/>
    <property type="match status" value="1"/>
</dbReference>
<keyword evidence="4" id="KW-0143">Chaperone</keyword>
<dbReference type="GO" id="GO:0032981">
    <property type="term" value="P:mitochondrial respiratory chain complex I assembly"/>
    <property type="evidence" value="ECO:0007669"/>
    <property type="project" value="TreeGrafter"/>
</dbReference>
<protein>
    <recommendedName>
        <fullName evidence="5">NADH:ubiquinone oxidoreductase intermediate-associated protein 30 domain-containing protein</fullName>
    </recommendedName>
</protein>
<evidence type="ECO:0000256" key="1">
    <source>
        <dbReference type="ARBA" id="ARBA00004173"/>
    </source>
</evidence>
<evidence type="ECO:0000256" key="2">
    <source>
        <dbReference type="ARBA" id="ARBA00007884"/>
    </source>
</evidence>
<dbReference type="InterPro" id="IPR008979">
    <property type="entry name" value="Galactose-bd-like_sf"/>
</dbReference>
<keyword evidence="7" id="KW-1185">Reference proteome</keyword>
<evidence type="ECO:0000313" key="6">
    <source>
        <dbReference type="EMBL" id="KAK0164345.1"/>
    </source>
</evidence>
<sequence>MSIMSTRLIRLLHLYKKTNSRSFYTTPKLSDMFEYDKKSGYPFKSDYLEEPKTVLERIREGYSQLKHELWLFKEEVKDSLHMDPIMILRPGEVDVVWKFDGNPETLDNWVISTDRDYHDGRSYATLELTPSGSGLFSGVLDTVALKDGKKRQTGYCNIKTVEPRKSFYRSDVHDWNGYTHLIMRVRGDGRTYMINLHLKAFFDVMWTDLHHFALYTRGGPYWQYVKIPFSKFFFSNRGRIQDRQFSPRRNSVVGLGITAADGIAGPFSLEIDFIGVECDETFAEESAYELYHPPHPYYV</sequence>
<dbReference type="Pfam" id="PF08547">
    <property type="entry name" value="CIA30"/>
    <property type="match status" value="1"/>
</dbReference>
<dbReference type="Proteomes" id="UP001168990">
    <property type="component" value="Unassembled WGS sequence"/>
</dbReference>
<keyword evidence="3" id="KW-0496">Mitochondrion</keyword>
<proteinExistence type="inferred from homology"/>
<evidence type="ECO:0000256" key="3">
    <source>
        <dbReference type="ARBA" id="ARBA00023128"/>
    </source>
</evidence>
<reference evidence="6" key="1">
    <citation type="journal article" date="2023" name="bioRxiv">
        <title>Scaffold-level genome assemblies of two parasitoid biocontrol wasps reveal the parthenogenesis mechanism and an associated novel virus.</title>
        <authorList>
            <person name="Inwood S."/>
            <person name="Skelly J."/>
            <person name="Guhlin J."/>
            <person name="Harrop T."/>
            <person name="Goldson S."/>
            <person name="Dearden P."/>
        </authorList>
    </citation>
    <scope>NUCLEOTIDE SEQUENCE</scope>
    <source>
        <strain evidence="6">Irish</strain>
        <tissue evidence="6">Whole body</tissue>
    </source>
</reference>
<comment type="similarity">
    <text evidence="2">Belongs to the CIA30 family.</text>
</comment>
<comment type="caution">
    <text evidence="6">The sequence shown here is derived from an EMBL/GenBank/DDBJ whole genome shotgun (WGS) entry which is preliminary data.</text>
</comment>
<dbReference type="GO" id="GO:0051082">
    <property type="term" value="F:unfolded protein binding"/>
    <property type="evidence" value="ECO:0007669"/>
    <property type="project" value="TreeGrafter"/>
</dbReference>
<dbReference type="InterPro" id="IPR039131">
    <property type="entry name" value="NDUFAF1"/>
</dbReference>
<gene>
    <name evidence="6" type="ORF">PV328_002984</name>
</gene>
<comment type="subcellular location">
    <subcellularLocation>
        <location evidence="1">Mitochondrion</location>
    </subcellularLocation>
</comment>
<evidence type="ECO:0000313" key="7">
    <source>
        <dbReference type="Proteomes" id="UP001168990"/>
    </source>
</evidence>
<dbReference type="PANTHER" id="PTHR13194">
    <property type="entry name" value="COMPLEX I INTERMEDIATE-ASSOCIATED PROTEIN 30"/>
    <property type="match status" value="1"/>
</dbReference>
<dbReference type="InterPro" id="IPR013857">
    <property type="entry name" value="NADH-UbQ_OxRdtase-assoc_prot30"/>
</dbReference>
<dbReference type="GO" id="GO:0005739">
    <property type="term" value="C:mitochondrion"/>
    <property type="evidence" value="ECO:0007669"/>
    <property type="project" value="UniProtKB-SubCell"/>
</dbReference>
<reference evidence="6" key="2">
    <citation type="submission" date="2023-03" db="EMBL/GenBank/DDBJ databases">
        <authorList>
            <person name="Inwood S.N."/>
            <person name="Skelly J.G."/>
            <person name="Guhlin J."/>
            <person name="Harrop T.W.R."/>
            <person name="Goldson S.G."/>
            <person name="Dearden P.K."/>
        </authorList>
    </citation>
    <scope>NUCLEOTIDE SEQUENCE</scope>
    <source>
        <strain evidence="6">Irish</strain>
        <tissue evidence="6">Whole body</tissue>
    </source>
</reference>
<dbReference type="EMBL" id="JAQQBS010001422">
    <property type="protein sequence ID" value="KAK0164345.1"/>
    <property type="molecule type" value="Genomic_DNA"/>
</dbReference>
<evidence type="ECO:0000256" key="4">
    <source>
        <dbReference type="ARBA" id="ARBA00023186"/>
    </source>
</evidence>